<dbReference type="OrthoDB" id="3265734at2759"/>
<feature type="compositionally biased region" description="Low complexity" evidence="1">
    <location>
        <begin position="295"/>
        <end position="316"/>
    </location>
</feature>
<name>A0A8H7Y6K4_PSICU</name>
<accession>A0A8H7Y6K4</accession>
<dbReference type="Gene3D" id="2.60.120.260">
    <property type="entry name" value="Galactose-binding domain-like"/>
    <property type="match status" value="1"/>
</dbReference>
<dbReference type="AlphaFoldDB" id="A0A8H7Y6K4"/>
<evidence type="ECO:0000256" key="1">
    <source>
        <dbReference type="SAM" id="MobiDB-lite"/>
    </source>
</evidence>
<evidence type="ECO:0000256" key="2">
    <source>
        <dbReference type="SAM" id="Phobius"/>
    </source>
</evidence>
<comment type="caution">
    <text evidence="3">The sequence shown here is derived from an EMBL/GenBank/DDBJ whole genome shotgun (WGS) entry which is preliminary data.</text>
</comment>
<gene>
    <name evidence="3" type="ORF">JR316_001773</name>
</gene>
<keyword evidence="2" id="KW-1133">Transmembrane helix</keyword>
<reference evidence="3" key="1">
    <citation type="submission" date="2021-02" db="EMBL/GenBank/DDBJ databases">
        <title>Psilocybe cubensis genome.</title>
        <authorList>
            <person name="Mckernan K.J."/>
            <person name="Crawford S."/>
            <person name="Trippe A."/>
            <person name="Kane L.T."/>
            <person name="Mclaughlin S."/>
        </authorList>
    </citation>
    <scope>NUCLEOTIDE SEQUENCE [LARGE SCALE GENOMIC DNA]</scope>
    <source>
        <strain evidence="3">MGC-MH-2018</strain>
    </source>
</reference>
<sequence>MSEPPIIVVDDTDTNLITYTGSWASTNTTEFDLLGHSGRPFEGTLHRTSSNASLTFTFNGTFVAFYGTLNESSPLPTPGVPSVQCIILLKNIFITTGFSEVGNNQQFCILDRPLDDEEHTIIVNIIYPINNDHNSYPHSFWFDMIQYRALTPTQVNNSRALIPPPDPRMRFGPGWTPSFNGPIQFNSGGNRTNVKNSTFTMQFIGTSLSWFGYMDQSITTEATTASYAIDDETPTIFNINASNPALKILDTNVLFFQTPKFAYGHHTLTVIYNGDVEDNSTPLTLNYVVIQNSSSSSTVPSLDSPSTSSTSPNSSNSRKDLAPIIGGTLGSLAFIVASVVILILRRRKISSSKASYISNIDGSICDDVPPPPSPFLVTTDDITGSKELNDSSSARAAPETELSPTPTVIGNTQQPRKARTRYTYNPSVITTELGEDSREATRAIHVETLAQSKTEDDIPPMLQRPTLSPSRSTVQRTSFDEPQHNSPASRIVLRDEDSGIRLSHSTGGDIVLLPPEYTLS</sequence>
<feature type="region of interest" description="Disordered" evidence="1">
    <location>
        <begin position="451"/>
        <end position="495"/>
    </location>
</feature>
<keyword evidence="2" id="KW-0812">Transmembrane</keyword>
<organism evidence="3">
    <name type="scientific">Psilocybe cubensis</name>
    <name type="common">Psychedelic mushroom</name>
    <name type="synonym">Stropharia cubensis</name>
    <dbReference type="NCBI Taxonomy" id="181762"/>
    <lineage>
        <taxon>Eukaryota</taxon>
        <taxon>Fungi</taxon>
        <taxon>Dikarya</taxon>
        <taxon>Basidiomycota</taxon>
        <taxon>Agaricomycotina</taxon>
        <taxon>Agaricomycetes</taxon>
        <taxon>Agaricomycetidae</taxon>
        <taxon>Agaricales</taxon>
        <taxon>Agaricineae</taxon>
        <taxon>Strophariaceae</taxon>
        <taxon>Psilocybe</taxon>
    </lineage>
</organism>
<keyword evidence="2" id="KW-0472">Membrane</keyword>
<feature type="region of interest" description="Disordered" evidence="1">
    <location>
        <begin position="295"/>
        <end position="318"/>
    </location>
</feature>
<protein>
    <submittedName>
        <fullName evidence="3">Uncharacterized protein</fullName>
    </submittedName>
</protein>
<proteinExistence type="predicted"/>
<evidence type="ECO:0000313" key="3">
    <source>
        <dbReference type="EMBL" id="KAG5172276.1"/>
    </source>
</evidence>
<feature type="compositionally biased region" description="Polar residues" evidence="1">
    <location>
        <begin position="402"/>
        <end position="415"/>
    </location>
</feature>
<feature type="compositionally biased region" description="Polar residues" evidence="1">
    <location>
        <begin position="465"/>
        <end position="477"/>
    </location>
</feature>
<dbReference type="EMBL" id="JAFIQS010000002">
    <property type="protein sequence ID" value="KAG5172276.1"/>
    <property type="molecule type" value="Genomic_DNA"/>
</dbReference>
<feature type="transmembrane region" description="Helical" evidence="2">
    <location>
        <begin position="321"/>
        <end position="344"/>
    </location>
</feature>
<feature type="region of interest" description="Disordered" evidence="1">
    <location>
        <begin position="387"/>
        <end position="419"/>
    </location>
</feature>